<dbReference type="EMBL" id="OU963866">
    <property type="protein sequence ID" value="CAH0390404.1"/>
    <property type="molecule type" value="Genomic_DNA"/>
</dbReference>
<evidence type="ECO:0000259" key="2">
    <source>
        <dbReference type="PROSITE" id="PS51029"/>
    </source>
</evidence>
<feature type="domain" description="MADF" evidence="2">
    <location>
        <begin position="46"/>
        <end position="140"/>
    </location>
</feature>
<evidence type="ECO:0000313" key="4">
    <source>
        <dbReference type="Proteomes" id="UP001152759"/>
    </source>
</evidence>
<feature type="region of interest" description="Disordered" evidence="1">
    <location>
        <begin position="187"/>
        <end position="219"/>
    </location>
</feature>
<dbReference type="PANTHER" id="PTHR21505">
    <property type="entry name" value="MADF DOMAIN-CONTAINING PROTEIN-RELATED"/>
    <property type="match status" value="1"/>
</dbReference>
<name>A0A9P0AF14_BEMTA</name>
<evidence type="ECO:0000313" key="3">
    <source>
        <dbReference type="EMBL" id="CAH0390404.1"/>
    </source>
</evidence>
<feature type="compositionally biased region" description="Basic and acidic residues" evidence="1">
    <location>
        <begin position="190"/>
        <end position="205"/>
    </location>
</feature>
<organism evidence="3 4">
    <name type="scientific">Bemisia tabaci</name>
    <name type="common">Sweetpotato whitefly</name>
    <name type="synonym">Aleurodes tabaci</name>
    <dbReference type="NCBI Taxonomy" id="7038"/>
    <lineage>
        <taxon>Eukaryota</taxon>
        <taxon>Metazoa</taxon>
        <taxon>Ecdysozoa</taxon>
        <taxon>Arthropoda</taxon>
        <taxon>Hexapoda</taxon>
        <taxon>Insecta</taxon>
        <taxon>Pterygota</taxon>
        <taxon>Neoptera</taxon>
        <taxon>Paraneoptera</taxon>
        <taxon>Hemiptera</taxon>
        <taxon>Sternorrhyncha</taxon>
        <taxon>Aleyrodoidea</taxon>
        <taxon>Aleyrodidae</taxon>
        <taxon>Aleyrodinae</taxon>
        <taxon>Bemisia</taxon>
    </lineage>
</organism>
<keyword evidence="4" id="KW-1185">Reference proteome</keyword>
<dbReference type="InterPro" id="IPR006578">
    <property type="entry name" value="MADF-dom"/>
</dbReference>
<proteinExistence type="predicted"/>
<dbReference type="Pfam" id="PF10545">
    <property type="entry name" value="MADF_DNA_bdg"/>
    <property type="match status" value="1"/>
</dbReference>
<reference evidence="3" key="1">
    <citation type="submission" date="2021-12" db="EMBL/GenBank/DDBJ databases">
        <authorList>
            <person name="King R."/>
        </authorList>
    </citation>
    <scope>NUCLEOTIDE SEQUENCE</scope>
</reference>
<dbReference type="SMART" id="SM00595">
    <property type="entry name" value="MADF"/>
    <property type="match status" value="1"/>
</dbReference>
<sequence>MSEHIVIGGKKYLILKTGLSSNTPGSPSPVIKFKEKKPWNTQQTFELIRLYREKPELYDTTHNDYLSRASRRKAYRYISQGLSDIRPNTSEEEIRTKWNSLRTQFMREYSKGKKAAEDGVPFKPGMLFYESLMFLKDSDGSTKRDVIILDEPEISINEDSTEFKLPIEYEESKDEDCNESEELGASKIKSITEHGEDKVVKKEPEESSDTPPAAKRAKEVKKDKNIFALVVDPNQVKPQKKTFNTTIIPRAILPAPTGNFASSPSTPSRSIDGRPFDGLCQYIGETLRSLPIGQARKLEQRLLTSMITFMSNLNDT</sequence>
<dbReference type="AlphaFoldDB" id="A0A9P0AF14"/>
<evidence type="ECO:0000256" key="1">
    <source>
        <dbReference type="SAM" id="MobiDB-lite"/>
    </source>
</evidence>
<dbReference type="Proteomes" id="UP001152759">
    <property type="component" value="Chromosome 5"/>
</dbReference>
<dbReference type="PANTHER" id="PTHR21505:SF12">
    <property type="entry name" value="MADF DOMAIN-CONTAINING PROTEIN-RELATED"/>
    <property type="match status" value="1"/>
</dbReference>
<gene>
    <name evidence="3" type="ORF">BEMITA_LOCUS9128</name>
</gene>
<dbReference type="PROSITE" id="PS51029">
    <property type="entry name" value="MADF"/>
    <property type="match status" value="1"/>
</dbReference>
<accession>A0A9P0AF14</accession>
<dbReference type="KEGG" id="btab:109037500"/>
<protein>
    <recommendedName>
        <fullName evidence="2">MADF domain-containing protein</fullName>
    </recommendedName>
</protein>